<feature type="non-terminal residue" evidence="1">
    <location>
        <position position="1"/>
    </location>
</feature>
<keyword evidence="2" id="KW-1185">Reference proteome</keyword>
<dbReference type="EMBL" id="BGPR01000758">
    <property type="protein sequence ID" value="GBM34369.1"/>
    <property type="molecule type" value="Genomic_DNA"/>
</dbReference>
<protein>
    <submittedName>
        <fullName evidence="1">Uncharacterized protein</fullName>
    </submittedName>
</protein>
<evidence type="ECO:0000313" key="2">
    <source>
        <dbReference type="Proteomes" id="UP000499080"/>
    </source>
</evidence>
<comment type="caution">
    <text evidence="1">The sequence shown here is derived from an EMBL/GenBank/DDBJ whole genome shotgun (WGS) entry which is preliminary data.</text>
</comment>
<dbReference type="AlphaFoldDB" id="A0A4Y2F1I2"/>
<reference evidence="1 2" key="1">
    <citation type="journal article" date="2019" name="Sci. Rep.">
        <title>Orb-weaving spider Araneus ventricosus genome elucidates the spidroin gene catalogue.</title>
        <authorList>
            <person name="Kono N."/>
            <person name="Nakamura H."/>
            <person name="Ohtoshi R."/>
            <person name="Moran D.A.P."/>
            <person name="Shinohara A."/>
            <person name="Yoshida Y."/>
            <person name="Fujiwara M."/>
            <person name="Mori M."/>
            <person name="Tomita M."/>
            <person name="Arakawa K."/>
        </authorList>
    </citation>
    <scope>NUCLEOTIDE SEQUENCE [LARGE SCALE GENOMIC DNA]</scope>
</reference>
<organism evidence="1 2">
    <name type="scientific">Araneus ventricosus</name>
    <name type="common">Orbweaver spider</name>
    <name type="synonym">Epeira ventricosa</name>
    <dbReference type="NCBI Taxonomy" id="182803"/>
    <lineage>
        <taxon>Eukaryota</taxon>
        <taxon>Metazoa</taxon>
        <taxon>Ecdysozoa</taxon>
        <taxon>Arthropoda</taxon>
        <taxon>Chelicerata</taxon>
        <taxon>Arachnida</taxon>
        <taxon>Araneae</taxon>
        <taxon>Araneomorphae</taxon>
        <taxon>Entelegynae</taxon>
        <taxon>Araneoidea</taxon>
        <taxon>Araneidae</taxon>
        <taxon>Araneus</taxon>
    </lineage>
</organism>
<accession>A0A4Y2F1I2</accession>
<proteinExistence type="predicted"/>
<evidence type="ECO:0000313" key="1">
    <source>
        <dbReference type="EMBL" id="GBM34369.1"/>
    </source>
</evidence>
<dbReference type="Proteomes" id="UP000499080">
    <property type="component" value="Unassembled WGS sequence"/>
</dbReference>
<sequence length="17" mass="1868">ALIGISFAPLNLRCYNC</sequence>
<name>A0A4Y2F1I2_ARAVE</name>
<gene>
    <name evidence="1" type="ORF">AVEN_131464_1</name>
</gene>